<sequence>MTLKAFYPKLKSLAKLQTGLVSLFLIFSTHTAISQIQDKQNVQDSTGDNQVHFLVQEMPVFPGNLNTWIYNNIRYPEAAKEKKLEGKVYVRFIIEKDGSISNVKIIRGVSPELDNEAKTVIASMPKWEPGKQNGSPVRVSYTVPVYFALRSTSPSIERRTFDKYLKVLKAEEEKLKHGLDTVPQASFDMYRLYLKKRYGSDKAVYKGIVTSAREQQQSSEIMLSIVMPTMALPVADKNKILQFYKEEWDEQIRLIDSLPTEDFTSEYVRITPRFRANTTLREIKIRNYLGEKKFKRYVEDCIFNPGKLIRTIIANPFVGKWEKVTENGVETKQLLQKEYFDDYTFSCSNGVNGTYKIAHGQFLSEYAPSVKIKDIVESSAHYQYDVNNRILVLSGEVKFKLADGTHKNVQIKETWRRIE</sequence>
<protein>
    <submittedName>
        <fullName evidence="11">Energy transducer TonB</fullName>
    </submittedName>
</protein>
<keyword evidence="9" id="KW-0472">Membrane</keyword>
<comment type="subcellular location">
    <subcellularLocation>
        <location evidence="1">Cell inner membrane</location>
        <topology evidence="1">Single-pass membrane protein</topology>
        <orientation evidence="1">Periplasmic side</orientation>
    </subcellularLocation>
</comment>
<accession>A0A3S9VVQ9</accession>
<evidence type="ECO:0000313" key="12">
    <source>
        <dbReference type="Proteomes" id="UP000270673"/>
    </source>
</evidence>
<evidence type="ECO:0000259" key="10">
    <source>
        <dbReference type="PROSITE" id="PS52015"/>
    </source>
</evidence>
<dbReference type="GO" id="GO:0098797">
    <property type="term" value="C:plasma membrane protein complex"/>
    <property type="evidence" value="ECO:0007669"/>
    <property type="project" value="TreeGrafter"/>
</dbReference>
<dbReference type="InterPro" id="IPR037682">
    <property type="entry name" value="TonB_C"/>
</dbReference>
<feature type="domain" description="TonB C-terminal" evidence="10">
    <location>
        <begin position="60"/>
        <end position="156"/>
    </location>
</feature>
<dbReference type="Pfam" id="PF03544">
    <property type="entry name" value="TonB_C"/>
    <property type="match status" value="1"/>
</dbReference>
<dbReference type="GO" id="GO:0015031">
    <property type="term" value="P:protein transport"/>
    <property type="evidence" value="ECO:0007669"/>
    <property type="project" value="UniProtKB-KW"/>
</dbReference>
<dbReference type="PROSITE" id="PS52015">
    <property type="entry name" value="TONB_CTD"/>
    <property type="match status" value="1"/>
</dbReference>
<evidence type="ECO:0000256" key="8">
    <source>
        <dbReference type="ARBA" id="ARBA00022989"/>
    </source>
</evidence>
<dbReference type="PRINTS" id="PR01374">
    <property type="entry name" value="TONBPROTEIN"/>
</dbReference>
<keyword evidence="8" id="KW-1133">Transmembrane helix</keyword>
<dbReference type="AlphaFoldDB" id="A0A3S9VVQ9"/>
<keyword evidence="4" id="KW-1003">Cell membrane</keyword>
<dbReference type="SUPFAM" id="SSF74653">
    <property type="entry name" value="TolA/TonB C-terminal domain"/>
    <property type="match status" value="1"/>
</dbReference>
<dbReference type="KEGG" id="buy:D8S85_14425"/>
<dbReference type="EMBL" id="CP032819">
    <property type="protein sequence ID" value="AZS30625.1"/>
    <property type="molecule type" value="Genomic_DNA"/>
</dbReference>
<name>A0A3S9VVQ9_9BACT</name>
<proteinExistence type="inferred from homology"/>
<evidence type="ECO:0000256" key="6">
    <source>
        <dbReference type="ARBA" id="ARBA00022692"/>
    </source>
</evidence>
<keyword evidence="6" id="KW-0812">Transmembrane</keyword>
<keyword evidence="3" id="KW-0813">Transport</keyword>
<gene>
    <name evidence="11" type="ORF">D8S85_14425</name>
</gene>
<evidence type="ECO:0000256" key="1">
    <source>
        <dbReference type="ARBA" id="ARBA00004383"/>
    </source>
</evidence>
<organism evidence="11 12">
    <name type="scientific">Butyricimonas faecalis</name>
    <dbReference type="NCBI Taxonomy" id="2093856"/>
    <lineage>
        <taxon>Bacteria</taxon>
        <taxon>Pseudomonadati</taxon>
        <taxon>Bacteroidota</taxon>
        <taxon>Bacteroidia</taxon>
        <taxon>Bacteroidales</taxon>
        <taxon>Odoribacteraceae</taxon>
        <taxon>Butyricimonas</taxon>
    </lineage>
</organism>
<keyword evidence="5" id="KW-0997">Cell inner membrane</keyword>
<dbReference type="PANTHER" id="PTHR33446">
    <property type="entry name" value="PROTEIN TONB-RELATED"/>
    <property type="match status" value="1"/>
</dbReference>
<dbReference type="NCBIfam" id="TIGR01352">
    <property type="entry name" value="tonB_Cterm"/>
    <property type="match status" value="1"/>
</dbReference>
<evidence type="ECO:0000256" key="5">
    <source>
        <dbReference type="ARBA" id="ARBA00022519"/>
    </source>
</evidence>
<comment type="similarity">
    <text evidence="2">Belongs to the TonB family.</text>
</comment>
<dbReference type="OrthoDB" id="1095452at2"/>
<dbReference type="GO" id="GO:0031992">
    <property type="term" value="F:energy transducer activity"/>
    <property type="evidence" value="ECO:0007669"/>
    <property type="project" value="InterPro"/>
</dbReference>
<keyword evidence="7" id="KW-0653">Protein transport</keyword>
<dbReference type="RefSeq" id="WP_106481276.1">
    <property type="nucleotide sequence ID" value="NZ_CP032819.1"/>
</dbReference>
<dbReference type="GO" id="GO:0015891">
    <property type="term" value="P:siderophore transport"/>
    <property type="evidence" value="ECO:0007669"/>
    <property type="project" value="InterPro"/>
</dbReference>
<evidence type="ECO:0000313" key="11">
    <source>
        <dbReference type="EMBL" id="AZS30625.1"/>
    </source>
</evidence>
<dbReference type="InterPro" id="IPR051045">
    <property type="entry name" value="TonB-dependent_transducer"/>
</dbReference>
<evidence type="ECO:0000256" key="2">
    <source>
        <dbReference type="ARBA" id="ARBA00006555"/>
    </source>
</evidence>
<dbReference type="PANTHER" id="PTHR33446:SF2">
    <property type="entry name" value="PROTEIN TONB"/>
    <property type="match status" value="1"/>
</dbReference>
<dbReference type="GO" id="GO:0030288">
    <property type="term" value="C:outer membrane-bounded periplasmic space"/>
    <property type="evidence" value="ECO:0007669"/>
    <property type="project" value="InterPro"/>
</dbReference>
<dbReference type="Proteomes" id="UP000270673">
    <property type="component" value="Chromosome"/>
</dbReference>
<evidence type="ECO:0000256" key="7">
    <source>
        <dbReference type="ARBA" id="ARBA00022927"/>
    </source>
</evidence>
<keyword evidence="12" id="KW-1185">Reference proteome</keyword>
<dbReference type="Gene3D" id="3.30.1150.10">
    <property type="match status" value="1"/>
</dbReference>
<evidence type="ECO:0000256" key="9">
    <source>
        <dbReference type="ARBA" id="ARBA00023136"/>
    </source>
</evidence>
<dbReference type="InterPro" id="IPR006260">
    <property type="entry name" value="TonB/TolA_C"/>
</dbReference>
<reference evidence="11 12" key="1">
    <citation type="submission" date="2018-10" db="EMBL/GenBank/DDBJ databases">
        <title>Butyricimonas faecalis sp. nov., isolated from human faeces and emended description of the genus Butyricimonas.</title>
        <authorList>
            <person name="Le Roy T."/>
            <person name="Van der Smissen P."/>
            <person name="Paquot A."/>
            <person name="Delzenne N."/>
            <person name="Muccioli G."/>
            <person name="Collet J.-F."/>
            <person name="Cani P.D."/>
        </authorList>
    </citation>
    <scope>NUCLEOTIDE SEQUENCE [LARGE SCALE GENOMIC DNA]</scope>
    <source>
        <strain evidence="11 12">H184</strain>
    </source>
</reference>
<dbReference type="GO" id="GO:0055085">
    <property type="term" value="P:transmembrane transport"/>
    <property type="evidence" value="ECO:0007669"/>
    <property type="project" value="InterPro"/>
</dbReference>
<evidence type="ECO:0000256" key="3">
    <source>
        <dbReference type="ARBA" id="ARBA00022448"/>
    </source>
</evidence>
<dbReference type="InterPro" id="IPR003538">
    <property type="entry name" value="TonB"/>
</dbReference>
<evidence type="ECO:0000256" key="4">
    <source>
        <dbReference type="ARBA" id="ARBA00022475"/>
    </source>
</evidence>